<dbReference type="OrthoDB" id="2015640at2759"/>
<evidence type="ECO:0000256" key="3">
    <source>
        <dbReference type="ARBA" id="ARBA00022622"/>
    </source>
</evidence>
<keyword evidence="2" id="KW-1003">Cell membrane</keyword>
<dbReference type="PROSITE" id="PS51257">
    <property type="entry name" value="PROKAR_LIPOPROTEIN"/>
    <property type="match status" value="1"/>
</dbReference>
<dbReference type="EMBL" id="CM007906">
    <property type="protein sequence ID" value="OTF85596.1"/>
    <property type="molecule type" value="Genomic_DNA"/>
</dbReference>
<evidence type="ECO:0000259" key="11">
    <source>
        <dbReference type="PROSITE" id="PS51485"/>
    </source>
</evidence>
<dbReference type="InterPro" id="IPR008972">
    <property type="entry name" value="Cupredoxin"/>
</dbReference>
<proteinExistence type="inferred from homology"/>
<keyword evidence="3" id="KW-0336">GPI-anchor</keyword>
<dbReference type="InterPro" id="IPR003245">
    <property type="entry name" value="Phytocyanin_dom"/>
</dbReference>
<reference evidence="12 14" key="1">
    <citation type="journal article" date="2017" name="Nature">
        <title>The sunflower genome provides insights into oil metabolism, flowering and Asterid evolution.</title>
        <authorList>
            <person name="Badouin H."/>
            <person name="Gouzy J."/>
            <person name="Grassa C.J."/>
            <person name="Murat F."/>
            <person name="Staton S.E."/>
            <person name="Cottret L."/>
            <person name="Lelandais-Briere C."/>
            <person name="Owens G.L."/>
            <person name="Carrere S."/>
            <person name="Mayjonade B."/>
            <person name="Legrand L."/>
            <person name="Gill N."/>
            <person name="Kane N.C."/>
            <person name="Bowers J.E."/>
            <person name="Hubner S."/>
            <person name="Bellec A."/>
            <person name="Berard A."/>
            <person name="Berges H."/>
            <person name="Blanchet N."/>
            <person name="Boniface M.C."/>
            <person name="Brunel D."/>
            <person name="Catrice O."/>
            <person name="Chaidir N."/>
            <person name="Claudel C."/>
            <person name="Donnadieu C."/>
            <person name="Faraut T."/>
            <person name="Fievet G."/>
            <person name="Helmstetter N."/>
            <person name="King M."/>
            <person name="Knapp S.J."/>
            <person name="Lai Z."/>
            <person name="Le Paslier M.C."/>
            <person name="Lippi Y."/>
            <person name="Lorenzon L."/>
            <person name="Mandel J.R."/>
            <person name="Marage G."/>
            <person name="Marchand G."/>
            <person name="Marquand E."/>
            <person name="Bret-Mestries E."/>
            <person name="Morien E."/>
            <person name="Nambeesan S."/>
            <person name="Nguyen T."/>
            <person name="Pegot-Espagnet P."/>
            <person name="Pouilly N."/>
            <person name="Raftis F."/>
            <person name="Sallet E."/>
            <person name="Schiex T."/>
            <person name="Thomas J."/>
            <person name="Vandecasteele C."/>
            <person name="Vares D."/>
            <person name="Vear F."/>
            <person name="Vautrin S."/>
            <person name="Crespi M."/>
            <person name="Mangin B."/>
            <person name="Burke J.M."/>
            <person name="Salse J."/>
            <person name="Munos S."/>
            <person name="Vincourt P."/>
            <person name="Rieseberg L.H."/>
            <person name="Langlade N.B."/>
        </authorList>
    </citation>
    <scope>NUCLEOTIDE SEQUENCE [LARGE SCALE GENOMIC DNA]</scope>
    <source>
        <strain evidence="14">cv. SF193</strain>
        <tissue evidence="12">Leaves</tissue>
    </source>
</reference>
<evidence type="ECO:0000313" key="14">
    <source>
        <dbReference type="Proteomes" id="UP000215914"/>
    </source>
</evidence>
<feature type="transmembrane region" description="Helical" evidence="10">
    <location>
        <begin position="7"/>
        <end position="27"/>
    </location>
</feature>
<dbReference type="Pfam" id="PF02298">
    <property type="entry name" value="Cu_bind_like"/>
    <property type="match status" value="1"/>
</dbReference>
<dbReference type="GO" id="GO:0098552">
    <property type="term" value="C:side of membrane"/>
    <property type="evidence" value="ECO:0007669"/>
    <property type="project" value="UniProtKB-KW"/>
</dbReference>
<comment type="similarity">
    <text evidence="9">Belongs to the early nodulin-like (ENODL) family.</text>
</comment>
<dbReference type="InterPro" id="IPR039391">
    <property type="entry name" value="Phytocyanin-like"/>
</dbReference>
<dbReference type="InParanoid" id="A0A251RMN5"/>
<evidence type="ECO:0000256" key="1">
    <source>
        <dbReference type="ARBA" id="ARBA00004609"/>
    </source>
</evidence>
<dbReference type="PANTHER" id="PTHR33021:SF185">
    <property type="entry name" value="EARLY NODULIN-LIKE PROTEIN 3-RELATED"/>
    <property type="match status" value="1"/>
</dbReference>
<evidence type="ECO:0000256" key="10">
    <source>
        <dbReference type="SAM" id="Phobius"/>
    </source>
</evidence>
<dbReference type="CDD" id="cd11019">
    <property type="entry name" value="OsENODL1_like"/>
    <property type="match status" value="1"/>
</dbReference>
<dbReference type="Gramene" id="mRNA:HanXRQr2_Chr17g0790351">
    <property type="protein sequence ID" value="mRNA:HanXRQr2_Chr17g0790351"/>
    <property type="gene ID" value="HanXRQr2_Chr17g0790351"/>
</dbReference>
<organism evidence="13 14">
    <name type="scientific">Helianthus annuus</name>
    <name type="common">Common sunflower</name>
    <dbReference type="NCBI Taxonomy" id="4232"/>
    <lineage>
        <taxon>Eukaryota</taxon>
        <taxon>Viridiplantae</taxon>
        <taxon>Streptophyta</taxon>
        <taxon>Embryophyta</taxon>
        <taxon>Tracheophyta</taxon>
        <taxon>Spermatophyta</taxon>
        <taxon>Magnoliopsida</taxon>
        <taxon>eudicotyledons</taxon>
        <taxon>Gunneridae</taxon>
        <taxon>Pentapetalae</taxon>
        <taxon>asterids</taxon>
        <taxon>campanulids</taxon>
        <taxon>Asterales</taxon>
        <taxon>Asteraceae</taxon>
        <taxon>Asteroideae</taxon>
        <taxon>Heliantheae alliance</taxon>
        <taxon>Heliantheae</taxon>
        <taxon>Helianthus</taxon>
    </lineage>
</organism>
<dbReference type="Gene3D" id="2.60.40.420">
    <property type="entry name" value="Cupredoxins - blue copper proteins"/>
    <property type="match status" value="1"/>
</dbReference>
<dbReference type="STRING" id="4232.A0A251RMN5"/>
<feature type="domain" description="Phytocyanin" evidence="11">
    <location>
        <begin position="25"/>
        <end position="126"/>
    </location>
</feature>
<evidence type="ECO:0000256" key="7">
    <source>
        <dbReference type="ARBA" id="ARBA00023180"/>
    </source>
</evidence>
<evidence type="ECO:0000256" key="8">
    <source>
        <dbReference type="ARBA" id="ARBA00023288"/>
    </source>
</evidence>
<reference evidence="12" key="3">
    <citation type="submission" date="2020-06" db="EMBL/GenBank/DDBJ databases">
        <title>Helianthus annuus Genome sequencing and assembly Release 2.</title>
        <authorList>
            <person name="Gouzy J."/>
            <person name="Langlade N."/>
            <person name="Munos S."/>
        </authorList>
    </citation>
    <scope>NUCLEOTIDE SEQUENCE</scope>
    <source>
        <tissue evidence="12">Leaves</tissue>
    </source>
</reference>
<keyword evidence="7" id="KW-0325">Glycoprotein</keyword>
<dbReference type="GO" id="GO:0005886">
    <property type="term" value="C:plasma membrane"/>
    <property type="evidence" value="ECO:0000318"/>
    <property type="project" value="GO_Central"/>
</dbReference>
<protein>
    <submittedName>
        <fullName evidence="12">Phytocyanin domain, cupredoxin</fullName>
    </submittedName>
    <submittedName>
        <fullName evidence="13">Putative early nodulin-like protein 14</fullName>
    </submittedName>
</protein>
<name>A0A251RMN5_HELAN</name>
<keyword evidence="10" id="KW-1133">Transmembrane helix</keyword>
<accession>A0A251RMN5</accession>
<dbReference type="PROSITE" id="PS51485">
    <property type="entry name" value="PHYTOCYANIN"/>
    <property type="match status" value="1"/>
</dbReference>
<gene>
    <name evidence="13" type="primary">ENODL14</name>
    <name evidence="13" type="ORF">HannXRQ_Chr17g0541621</name>
    <name evidence="12" type="ORF">HanXRQr2_Chr17g0790351</name>
</gene>
<dbReference type="SUPFAM" id="SSF49503">
    <property type="entry name" value="Cupredoxins"/>
    <property type="match status" value="1"/>
</dbReference>
<reference evidence="13" key="2">
    <citation type="submission" date="2017-02" db="EMBL/GenBank/DDBJ databases">
        <title>Sunflower complete genome.</title>
        <authorList>
            <person name="Langlade N."/>
            <person name="Munos S."/>
        </authorList>
    </citation>
    <scope>NUCLEOTIDE SEQUENCE [LARGE SCALE GENOMIC DNA]</scope>
    <source>
        <tissue evidence="13">Leaves</tissue>
    </source>
</reference>
<evidence type="ECO:0000256" key="9">
    <source>
        <dbReference type="ARBA" id="ARBA00035011"/>
    </source>
</evidence>
<dbReference type="EMBL" id="MNCJ02000332">
    <property type="protein sequence ID" value="KAF5754367.1"/>
    <property type="molecule type" value="Genomic_DNA"/>
</dbReference>
<keyword evidence="6" id="KW-1015">Disulfide bond</keyword>
<feature type="transmembrane region" description="Helical" evidence="10">
    <location>
        <begin position="177"/>
        <end position="197"/>
    </location>
</feature>
<dbReference type="FunCoup" id="A0A251RMN5">
    <property type="interactions" value="286"/>
</dbReference>
<dbReference type="GO" id="GO:0009055">
    <property type="term" value="F:electron transfer activity"/>
    <property type="evidence" value="ECO:0007669"/>
    <property type="project" value="InterPro"/>
</dbReference>
<keyword evidence="8" id="KW-0449">Lipoprotein</keyword>
<evidence type="ECO:0000313" key="13">
    <source>
        <dbReference type="EMBL" id="OTF85596.1"/>
    </source>
</evidence>
<evidence type="ECO:0000256" key="4">
    <source>
        <dbReference type="ARBA" id="ARBA00022729"/>
    </source>
</evidence>
<evidence type="ECO:0000256" key="2">
    <source>
        <dbReference type="ARBA" id="ARBA00022475"/>
    </source>
</evidence>
<dbReference type="PANTHER" id="PTHR33021">
    <property type="entry name" value="BLUE COPPER PROTEIN"/>
    <property type="match status" value="1"/>
</dbReference>
<dbReference type="OMA" id="YFSCNTK"/>
<dbReference type="AlphaFoldDB" id="A0A251RMN5"/>
<keyword evidence="4" id="KW-0732">Signal</keyword>
<evidence type="ECO:0000256" key="6">
    <source>
        <dbReference type="ARBA" id="ARBA00023157"/>
    </source>
</evidence>
<keyword evidence="5 10" id="KW-0472">Membrane</keyword>
<keyword evidence="14" id="KW-1185">Reference proteome</keyword>
<dbReference type="InterPro" id="IPR041846">
    <property type="entry name" value="ENL_dom"/>
</dbReference>
<comment type="subcellular location">
    <subcellularLocation>
        <location evidence="1">Cell membrane</location>
        <topology evidence="1">Lipid-anchor</topology>
        <topology evidence="1">GPI-anchor</topology>
    </subcellularLocation>
</comment>
<dbReference type="Proteomes" id="UP000215914">
    <property type="component" value="Chromosome 17"/>
</dbReference>
<sequence>MEHQTKLVTMFGLVVILSIGSCSGYTFHVGGKDGWVLDPRESYNHWAERNRFQVNDSLVFKYKKGLDSVLVVNEEAYGNCNKTNPVETLNGENPIFKFKRSGPFFFISGHEQKCQNGQKLIIVVMAVRHHPRIVNSTTAPAPAPARDLAPSATLQTTEGITMHAPAPAPVISGVESIGFGGFVGLFSGLVLGLVLVLNEF</sequence>
<evidence type="ECO:0000256" key="5">
    <source>
        <dbReference type="ARBA" id="ARBA00023136"/>
    </source>
</evidence>
<keyword evidence="10" id="KW-0812">Transmembrane</keyword>
<dbReference type="FunFam" id="2.60.40.420:FF:000010">
    <property type="entry name" value="Early nodulin-like protein 1"/>
    <property type="match status" value="1"/>
</dbReference>
<evidence type="ECO:0000313" key="12">
    <source>
        <dbReference type="EMBL" id="KAF5754367.1"/>
    </source>
</evidence>